<keyword evidence="7" id="KW-0675">Receptor</keyword>
<protein>
    <submittedName>
        <fullName evidence="12">Glutamate receptor-like isoform X1</fullName>
    </submittedName>
</protein>
<evidence type="ECO:0000256" key="9">
    <source>
        <dbReference type="SAM" id="Phobius"/>
    </source>
</evidence>
<organism evidence="11 12">
    <name type="scientific">Limulus polyphemus</name>
    <name type="common">Atlantic horseshoe crab</name>
    <dbReference type="NCBI Taxonomy" id="6850"/>
    <lineage>
        <taxon>Eukaryota</taxon>
        <taxon>Metazoa</taxon>
        <taxon>Ecdysozoa</taxon>
        <taxon>Arthropoda</taxon>
        <taxon>Chelicerata</taxon>
        <taxon>Merostomata</taxon>
        <taxon>Xiphosura</taxon>
        <taxon>Limulidae</taxon>
        <taxon>Limulus</taxon>
    </lineage>
</organism>
<dbReference type="Gene3D" id="1.10.287.70">
    <property type="match status" value="1"/>
</dbReference>
<feature type="transmembrane region" description="Helical" evidence="9">
    <location>
        <begin position="114"/>
        <end position="134"/>
    </location>
</feature>
<keyword evidence="5 9" id="KW-1133">Transmembrane helix</keyword>
<evidence type="ECO:0000313" key="12">
    <source>
        <dbReference type="RefSeq" id="XP_022240432.1"/>
    </source>
</evidence>
<evidence type="ECO:0000259" key="10">
    <source>
        <dbReference type="Pfam" id="PF00060"/>
    </source>
</evidence>
<evidence type="ECO:0000256" key="5">
    <source>
        <dbReference type="ARBA" id="ARBA00022989"/>
    </source>
</evidence>
<evidence type="ECO:0000256" key="1">
    <source>
        <dbReference type="ARBA" id="ARBA00004651"/>
    </source>
</evidence>
<reference evidence="12" key="1">
    <citation type="submission" date="2025-08" db="UniProtKB">
        <authorList>
            <consortium name="RefSeq"/>
        </authorList>
    </citation>
    <scope>IDENTIFICATION</scope>
    <source>
        <tissue evidence="12">Muscle</tissue>
    </source>
</reference>
<feature type="transmembrane region" description="Helical" evidence="9">
    <location>
        <begin position="382"/>
        <end position="402"/>
    </location>
</feature>
<name>A0ABM1S9X7_LIMPO</name>
<keyword evidence="3" id="KW-1003">Cell membrane</keyword>
<evidence type="ECO:0000256" key="4">
    <source>
        <dbReference type="ARBA" id="ARBA00022692"/>
    </source>
</evidence>
<dbReference type="PANTHER" id="PTHR42643">
    <property type="entry name" value="IONOTROPIC RECEPTOR 20A-RELATED"/>
    <property type="match status" value="1"/>
</dbReference>
<dbReference type="RefSeq" id="XP_022240432.1">
    <property type="nucleotide sequence ID" value="XM_022384724.1"/>
</dbReference>
<dbReference type="GeneID" id="111085567"/>
<dbReference type="InterPro" id="IPR001320">
    <property type="entry name" value="Iontro_rcpt_C"/>
</dbReference>
<dbReference type="InterPro" id="IPR052192">
    <property type="entry name" value="Insect_Ionotropic_Sensory_Rcpt"/>
</dbReference>
<dbReference type="PANTHER" id="PTHR42643:SF38">
    <property type="entry name" value="IONOTROPIC RECEPTOR 100A"/>
    <property type="match status" value="1"/>
</dbReference>
<evidence type="ECO:0000256" key="6">
    <source>
        <dbReference type="ARBA" id="ARBA00023136"/>
    </source>
</evidence>
<comment type="subcellular location">
    <subcellularLocation>
        <location evidence="1">Cell membrane</location>
        <topology evidence="1">Multi-pass membrane protein</topology>
    </subcellularLocation>
</comment>
<keyword evidence="8" id="KW-0325">Glycoprotein</keyword>
<comment type="similarity">
    <text evidence="2">Belongs to the glutamate-gated ion channel (TC 1.A.10.1) family.</text>
</comment>
<evidence type="ECO:0000256" key="3">
    <source>
        <dbReference type="ARBA" id="ARBA00022475"/>
    </source>
</evidence>
<dbReference type="Proteomes" id="UP000694941">
    <property type="component" value="Unplaced"/>
</dbReference>
<evidence type="ECO:0000256" key="2">
    <source>
        <dbReference type="ARBA" id="ARBA00008685"/>
    </source>
</evidence>
<evidence type="ECO:0000313" key="11">
    <source>
        <dbReference type="Proteomes" id="UP000694941"/>
    </source>
</evidence>
<evidence type="ECO:0000256" key="7">
    <source>
        <dbReference type="ARBA" id="ARBA00023170"/>
    </source>
</evidence>
<keyword evidence="6 9" id="KW-0472">Membrane</keyword>
<feature type="transmembrane region" description="Helical" evidence="9">
    <location>
        <begin position="178"/>
        <end position="198"/>
    </location>
</feature>
<accession>A0ABM1S9X7</accession>
<sequence>MQTIGGDFVCLFIRFTFPSIISGACLWQMEIGLEWLGCSIEGGRLQPLETRIKEVALLVNRKEVDVGLGPFAASYERHQVVRFSSALDIDANVIITGLPQEGRSFFSFVSAFDWKVWLGVIISLMVVALIATFVEKVNIPTIKRLSFRKLFLEKCWSCLSSLFYQGYGPDTISVPSRILVVFWWFGVIILMSSFGGHLSATLSISPAPLLVDSLEDLLERSDIQPMIDGGGALEQILKTGSTETYRRLWKKVSENNGILLREDMLADHMLNKVEEGTHAIIIGYSTIQYVLSNRFAQRQQCNFHIAKDPFFPKPIVLAMSKSLPSHVVEEINREVENVVHSDLIFLWISEMNKNFTKCVEASDGNIKNNVNSLGIKDLQSVFYLWIGGLLFSLSILCLEISVTSVTK</sequence>
<dbReference type="SUPFAM" id="SSF53850">
    <property type="entry name" value="Periplasmic binding protein-like II"/>
    <property type="match status" value="1"/>
</dbReference>
<dbReference type="Pfam" id="PF00060">
    <property type="entry name" value="Lig_chan"/>
    <property type="match status" value="1"/>
</dbReference>
<keyword evidence="4 9" id="KW-0812">Transmembrane</keyword>
<keyword evidence="11" id="KW-1185">Reference proteome</keyword>
<gene>
    <name evidence="12" type="primary">LOC111085567</name>
</gene>
<evidence type="ECO:0000256" key="8">
    <source>
        <dbReference type="ARBA" id="ARBA00023180"/>
    </source>
</evidence>
<feature type="domain" description="Ionotropic glutamate receptor C-terminal" evidence="10">
    <location>
        <begin position="114"/>
        <end position="389"/>
    </location>
</feature>
<proteinExistence type="inferred from homology"/>